<dbReference type="GO" id="GO:0022857">
    <property type="term" value="F:transmembrane transporter activity"/>
    <property type="evidence" value="ECO:0007669"/>
    <property type="project" value="InterPro"/>
</dbReference>
<evidence type="ECO:0000256" key="2">
    <source>
        <dbReference type="ARBA" id="ARBA00022448"/>
    </source>
</evidence>
<dbReference type="Gene3D" id="1.20.1250.20">
    <property type="entry name" value="MFS general substrate transporter like domains"/>
    <property type="match status" value="2"/>
</dbReference>
<dbReference type="InterPro" id="IPR020846">
    <property type="entry name" value="MFS_dom"/>
</dbReference>
<evidence type="ECO:0000313" key="9">
    <source>
        <dbReference type="Proteomes" id="UP000051672"/>
    </source>
</evidence>
<evidence type="ECO:0000256" key="3">
    <source>
        <dbReference type="ARBA" id="ARBA00022692"/>
    </source>
</evidence>
<feature type="transmembrane region" description="Helical" evidence="6">
    <location>
        <begin position="81"/>
        <end position="103"/>
    </location>
</feature>
<proteinExistence type="predicted"/>
<evidence type="ECO:0000256" key="5">
    <source>
        <dbReference type="ARBA" id="ARBA00023136"/>
    </source>
</evidence>
<dbReference type="InterPro" id="IPR036259">
    <property type="entry name" value="MFS_trans_sf"/>
</dbReference>
<dbReference type="PATRIC" id="fig|1423727.3.peg.928"/>
<dbReference type="GO" id="GO:0005886">
    <property type="term" value="C:plasma membrane"/>
    <property type="evidence" value="ECO:0007669"/>
    <property type="project" value="UniProtKB-SubCell"/>
</dbReference>
<keyword evidence="4 6" id="KW-1133">Transmembrane helix</keyword>
<evidence type="ECO:0000313" key="8">
    <source>
        <dbReference type="EMBL" id="KRM71942.1"/>
    </source>
</evidence>
<keyword evidence="2" id="KW-0813">Transport</keyword>
<reference evidence="8 9" key="1">
    <citation type="journal article" date="2015" name="Genome Announc.">
        <title>Expanding the biotechnology potential of lactobacilli through comparative genomics of 213 strains and associated genera.</title>
        <authorList>
            <person name="Sun Z."/>
            <person name="Harris H.M."/>
            <person name="McCann A."/>
            <person name="Guo C."/>
            <person name="Argimon S."/>
            <person name="Zhang W."/>
            <person name="Yang X."/>
            <person name="Jeffery I.B."/>
            <person name="Cooney J.C."/>
            <person name="Kagawa T.F."/>
            <person name="Liu W."/>
            <person name="Song Y."/>
            <person name="Salvetti E."/>
            <person name="Wrobel A."/>
            <person name="Rasinkangas P."/>
            <person name="Parkhill J."/>
            <person name="Rea M.C."/>
            <person name="O'Sullivan O."/>
            <person name="Ritari J."/>
            <person name="Douillard F.P."/>
            <person name="Paul Ross R."/>
            <person name="Yang R."/>
            <person name="Briner A.E."/>
            <person name="Felis G.E."/>
            <person name="de Vos W.M."/>
            <person name="Barrangou R."/>
            <person name="Klaenhammer T.R."/>
            <person name="Caufield P.W."/>
            <person name="Cui Y."/>
            <person name="Zhang H."/>
            <person name="O'Toole P.W."/>
        </authorList>
    </citation>
    <scope>NUCLEOTIDE SEQUENCE [LARGE SCALE GENOMIC DNA]</scope>
    <source>
        <strain evidence="8 9">DSM 23927</strain>
    </source>
</reference>
<evidence type="ECO:0000256" key="1">
    <source>
        <dbReference type="ARBA" id="ARBA00004651"/>
    </source>
</evidence>
<evidence type="ECO:0000256" key="6">
    <source>
        <dbReference type="SAM" id="Phobius"/>
    </source>
</evidence>
<gene>
    <name evidence="8" type="ORF">FC34_GL000922</name>
</gene>
<feature type="transmembrane region" description="Helical" evidence="6">
    <location>
        <begin position="109"/>
        <end position="126"/>
    </location>
</feature>
<dbReference type="Proteomes" id="UP000051672">
    <property type="component" value="Unassembled WGS sequence"/>
</dbReference>
<keyword evidence="3 6" id="KW-0812">Transmembrane</keyword>
<name>A0A0R2B756_9LACO</name>
<feature type="transmembrane region" description="Helical" evidence="6">
    <location>
        <begin position="292"/>
        <end position="315"/>
    </location>
</feature>
<protein>
    <submittedName>
        <fullName evidence="8">MFS family major facilitator transporter, multidrug cation symporter</fullName>
    </submittedName>
</protein>
<evidence type="ECO:0000256" key="4">
    <source>
        <dbReference type="ARBA" id="ARBA00022989"/>
    </source>
</evidence>
<comment type="caution">
    <text evidence="8">The sequence shown here is derived from an EMBL/GenBank/DDBJ whole genome shotgun (WGS) entry which is preliminary data.</text>
</comment>
<keyword evidence="9" id="KW-1185">Reference proteome</keyword>
<dbReference type="OrthoDB" id="9816041at2"/>
<feature type="transmembrane region" description="Helical" evidence="6">
    <location>
        <begin position="46"/>
        <end position="69"/>
    </location>
</feature>
<feature type="transmembrane region" description="Helical" evidence="6">
    <location>
        <begin position="221"/>
        <end position="241"/>
    </location>
</feature>
<accession>A0A0R2B756</accession>
<dbReference type="PANTHER" id="PTHR42718:SF9">
    <property type="entry name" value="MAJOR FACILITATOR SUPERFAMILY MULTIDRUG TRANSPORTER MFSC"/>
    <property type="match status" value="1"/>
</dbReference>
<sequence length="453" mass="48745">MQKTEFNHPAFIATLLTGTFSMSISQSALSTAYPAFMRTFNLGAGTISWLTTGFMLVMSLMIPVSPWLLENIRFDRLFQAVVATFGIGTLLCVWAPSFSVLMIGRLLEALAVGIIFPSFQTVLMSITPEEQRGQIMGIAGLVMGSALAVGPIISGILLTWFHWQALFVLFLIVSIVVLLLSYLTIKPVMALHQSPFDWLSVILAASFPALLYVLTSLTKGLSTQLLIIAVIAIIAAVWFVYRQLHRSKPLLELRVFATKRFTQAVFLTGISYVALIVTTIVMPLFFQTHLHVSPLVSGLSLVPAAVGLSLLNPYSGKMLDQFGPRRVVLIGMSLIVAGFALLTILTPHLNLIGAILLAMVTEAGNAFVMMPAVTTGANALPKNLLADGTAVTTTMRQLLGSAGVVLATFSLQQSQLMTGNSTLSFQITFAIFGVIGLIGLLLGLSLPKVIKEG</sequence>
<comment type="subcellular location">
    <subcellularLocation>
        <location evidence="1">Cell membrane</location>
        <topology evidence="1">Multi-pass membrane protein</topology>
    </subcellularLocation>
</comment>
<organism evidence="8 9">
    <name type="scientific">Lacticaseibacillus brantae DSM 23927</name>
    <dbReference type="NCBI Taxonomy" id="1423727"/>
    <lineage>
        <taxon>Bacteria</taxon>
        <taxon>Bacillati</taxon>
        <taxon>Bacillota</taxon>
        <taxon>Bacilli</taxon>
        <taxon>Lactobacillales</taxon>
        <taxon>Lactobacillaceae</taxon>
        <taxon>Lacticaseibacillus</taxon>
    </lineage>
</organism>
<dbReference type="InterPro" id="IPR011701">
    <property type="entry name" value="MFS"/>
</dbReference>
<dbReference type="AlphaFoldDB" id="A0A0R2B756"/>
<dbReference type="STRING" id="1423727.FC34_GL000922"/>
<dbReference type="RefSeq" id="WP_057894218.1">
    <property type="nucleotide sequence ID" value="NZ_AYZQ01000002.1"/>
</dbReference>
<dbReference type="PANTHER" id="PTHR42718">
    <property type="entry name" value="MAJOR FACILITATOR SUPERFAMILY MULTIDRUG TRANSPORTER MFSC"/>
    <property type="match status" value="1"/>
</dbReference>
<feature type="domain" description="Major facilitator superfamily (MFS) profile" evidence="7">
    <location>
        <begin position="11"/>
        <end position="451"/>
    </location>
</feature>
<dbReference type="EMBL" id="AYZQ01000002">
    <property type="protein sequence ID" value="KRM71942.1"/>
    <property type="molecule type" value="Genomic_DNA"/>
</dbReference>
<dbReference type="SUPFAM" id="SSF103473">
    <property type="entry name" value="MFS general substrate transporter"/>
    <property type="match status" value="1"/>
</dbReference>
<feature type="transmembrane region" description="Helical" evidence="6">
    <location>
        <begin position="166"/>
        <end position="184"/>
    </location>
</feature>
<feature type="transmembrane region" description="Helical" evidence="6">
    <location>
        <begin position="423"/>
        <end position="444"/>
    </location>
</feature>
<keyword evidence="5 6" id="KW-0472">Membrane</keyword>
<dbReference type="PROSITE" id="PS50850">
    <property type="entry name" value="MFS"/>
    <property type="match status" value="1"/>
</dbReference>
<feature type="transmembrane region" description="Helical" evidence="6">
    <location>
        <begin position="327"/>
        <end position="345"/>
    </location>
</feature>
<feature type="transmembrane region" description="Helical" evidence="6">
    <location>
        <begin position="261"/>
        <end position="286"/>
    </location>
</feature>
<dbReference type="Pfam" id="PF07690">
    <property type="entry name" value="MFS_1"/>
    <property type="match status" value="1"/>
</dbReference>
<feature type="transmembrane region" description="Helical" evidence="6">
    <location>
        <begin position="196"/>
        <end position="215"/>
    </location>
</feature>
<evidence type="ECO:0000259" key="7">
    <source>
        <dbReference type="PROSITE" id="PS50850"/>
    </source>
</evidence>
<feature type="transmembrane region" description="Helical" evidence="6">
    <location>
        <begin position="138"/>
        <end position="160"/>
    </location>
</feature>